<evidence type="ECO:0000313" key="3">
    <source>
        <dbReference type="Proteomes" id="UP000029389"/>
    </source>
</evidence>
<name>A0A090Z234_9BACI</name>
<evidence type="ECO:0000313" key="1">
    <source>
        <dbReference type="EMBL" id="KFN04682.1"/>
    </source>
</evidence>
<dbReference type="RefSeq" id="WP_042978697.1">
    <property type="nucleotide sequence ID" value="NZ_JMQC01000007.1"/>
</dbReference>
<keyword evidence="4" id="KW-1185">Reference proteome</keyword>
<reference evidence="2 4" key="2">
    <citation type="submission" date="2018-08" db="EMBL/GenBank/DDBJ databases">
        <title>Bacillus clarus sp. nov. strain PS00077A.</title>
        <authorList>
            <person name="Mendez Acevedo M."/>
            <person name="Carroll L."/>
            <person name="Mukherjee M."/>
            <person name="Wiedmann M."/>
            <person name="Kovac J."/>
        </authorList>
    </citation>
    <scope>NUCLEOTIDE SEQUENCE [LARGE SCALE GENOMIC DNA]</scope>
    <source>
        <strain evidence="2 4">PS00077A</strain>
    </source>
</reference>
<dbReference type="AlphaFoldDB" id="A0A090Z234"/>
<dbReference type="EMBL" id="QVOD01000042">
    <property type="protein sequence ID" value="RFT63873.1"/>
    <property type="molecule type" value="Genomic_DNA"/>
</dbReference>
<proteinExistence type="predicted"/>
<dbReference type="EMBL" id="JMQC01000007">
    <property type="protein sequence ID" value="KFN04682.1"/>
    <property type="molecule type" value="Genomic_DNA"/>
</dbReference>
<comment type="caution">
    <text evidence="1">The sequence shown here is derived from an EMBL/GenBank/DDBJ whole genome shotgun (WGS) entry which is preliminary data.</text>
</comment>
<reference evidence="1 3" key="1">
    <citation type="submission" date="2014-04" db="EMBL/GenBank/DDBJ databases">
        <authorList>
            <person name="Bishop-Lilly K.A."/>
            <person name="Broomall S.M."/>
            <person name="Chain P.S."/>
            <person name="Chertkov O."/>
            <person name="Coyne S.R."/>
            <person name="Daligault H.E."/>
            <person name="Davenport K.W."/>
            <person name="Erkkila T."/>
            <person name="Frey K.G."/>
            <person name="Gibbons H.S."/>
            <person name="Gu W."/>
            <person name="Jaissle J."/>
            <person name="Johnson S.L."/>
            <person name="Koroleva G.I."/>
            <person name="Ladner J.T."/>
            <person name="Lo C.-C."/>
            <person name="Minogue T.D."/>
            <person name="Munk C."/>
            <person name="Palacios G.F."/>
            <person name="Redden C.L."/>
            <person name="Rosenzweig C.N."/>
            <person name="Scholz M.B."/>
            <person name="Teshima H."/>
            <person name="Xu Y."/>
        </authorList>
    </citation>
    <scope>NUCLEOTIDE SEQUENCE [LARGE SCALE GENOMIC DNA]</scope>
    <source>
        <strain evidence="1 3">BHP</strain>
    </source>
</reference>
<organism evidence="1 3">
    <name type="scientific">Bacillus clarus</name>
    <dbReference type="NCBI Taxonomy" id="2338372"/>
    <lineage>
        <taxon>Bacteria</taxon>
        <taxon>Bacillati</taxon>
        <taxon>Bacillota</taxon>
        <taxon>Bacilli</taxon>
        <taxon>Bacillales</taxon>
        <taxon>Bacillaceae</taxon>
        <taxon>Bacillus</taxon>
        <taxon>Bacillus cereus group</taxon>
    </lineage>
</organism>
<dbReference type="Proteomes" id="UP000264294">
    <property type="component" value="Unassembled WGS sequence"/>
</dbReference>
<dbReference type="PATRIC" id="fig|1405.8.peg.101"/>
<sequence>MIFLFQFENKEDGIDFVLNEKIAFDMHPHHEKMLRPLVHSTCQILDRYKQFSQNDILMTSKIFDNDKLGVMLSDGLGTYIDPYTKYQILFASAKSIADILIEVMEQRTLVRK</sequence>
<accession>A0A090Z234</accession>
<gene>
    <name evidence="2" type="ORF">D0U04_23675</name>
    <name evidence="1" type="ORF">DJ93_5931</name>
</gene>
<protein>
    <submittedName>
        <fullName evidence="1">Uncharacterized protein</fullName>
    </submittedName>
</protein>
<evidence type="ECO:0000313" key="4">
    <source>
        <dbReference type="Proteomes" id="UP000264294"/>
    </source>
</evidence>
<dbReference type="Proteomes" id="UP000029389">
    <property type="component" value="Unassembled WGS sequence"/>
</dbReference>
<evidence type="ECO:0000313" key="2">
    <source>
        <dbReference type="EMBL" id="RFT63873.1"/>
    </source>
</evidence>